<feature type="coiled-coil region" evidence="1">
    <location>
        <begin position="138"/>
        <end position="172"/>
    </location>
</feature>
<reference evidence="3 4" key="1">
    <citation type="journal article" date="2018" name="New Phytol.">
        <title>Phylogenomics of Endogonaceae and evolution of mycorrhizas within Mucoromycota.</title>
        <authorList>
            <person name="Chang Y."/>
            <person name="Desiro A."/>
            <person name="Na H."/>
            <person name="Sandor L."/>
            <person name="Lipzen A."/>
            <person name="Clum A."/>
            <person name="Barry K."/>
            <person name="Grigoriev I.V."/>
            <person name="Martin F.M."/>
            <person name="Stajich J.E."/>
            <person name="Smith M.E."/>
            <person name="Bonito G."/>
            <person name="Spatafora J.W."/>
        </authorList>
    </citation>
    <scope>NUCLEOTIDE SEQUENCE [LARGE SCALE GENOMIC DNA]</scope>
    <source>
        <strain evidence="3 4">GMNB39</strain>
    </source>
</reference>
<feature type="region of interest" description="Disordered" evidence="2">
    <location>
        <begin position="237"/>
        <end position="273"/>
    </location>
</feature>
<dbReference type="Proteomes" id="UP000268093">
    <property type="component" value="Unassembled WGS sequence"/>
</dbReference>
<organism evidence="3 4">
    <name type="scientific">Jimgerdemannia flammicorona</name>
    <dbReference type="NCBI Taxonomy" id="994334"/>
    <lineage>
        <taxon>Eukaryota</taxon>
        <taxon>Fungi</taxon>
        <taxon>Fungi incertae sedis</taxon>
        <taxon>Mucoromycota</taxon>
        <taxon>Mucoromycotina</taxon>
        <taxon>Endogonomycetes</taxon>
        <taxon>Endogonales</taxon>
        <taxon>Endogonaceae</taxon>
        <taxon>Jimgerdemannia</taxon>
    </lineage>
</organism>
<feature type="region of interest" description="Disordered" evidence="2">
    <location>
        <begin position="1"/>
        <end position="23"/>
    </location>
</feature>
<comment type="caution">
    <text evidence="3">The sequence shown here is derived from an EMBL/GenBank/DDBJ whole genome shotgun (WGS) entry which is preliminary data.</text>
</comment>
<name>A0A433D362_9FUNG</name>
<feature type="compositionally biased region" description="Basic and acidic residues" evidence="2">
    <location>
        <begin position="1"/>
        <end position="17"/>
    </location>
</feature>
<feature type="region of interest" description="Disordered" evidence="2">
    <location>
        <begin position="53"/>
        <end position="84"/>
    </location>
</feature>
<dbReference type="OrthoDB" id="10618234at2759"/>
<gene>
    <name evidence="3" type="ORF">BC936DRAFT_148390</name>
</gene>
<dbReference type="EMBL" id="RBNI01007543">
    <property type="protein sequence ID" value="RUP45269.1"/>
    <property type="molecule type" value="Genomic_DNA"/>
</dbReference>
<accession>A0A433D362</accession>
<feature type="compositionally biased region" description="Acidic residues" evidence="2">
    <location>
        <begin position="250"/>
        <end position="271"/>
    </location>
</feature>
<proteinExistence type="predicted"/>
<keyword evidence="1" id="KW-0175">Coiled coil</keyword>
<evidence type="ECO:0000313" key="3">
    <source>
        <dbReference type="EMBL" id="RUP45269.1"/>
    </source>
</evidence>
<evidence type="ECO:0000256" key="1">
    <source>
        <dbReference type="SAM" id="Coils"/>
    </source>
</evidence>
<dbReference type="AlphaFoldDB" id="A0A433D362"/>
<sequence>MDQDPHPDATMHLDSEAHPPTLRPLRFSVPEPIFEGLAPPSDTICDTTHPLPDHDHDRDQMRATPAPLAVKPAYRKRAPPVGSDGLVRPIRSHLHRALGDALLGGRIGVIGAGSIRPASGTARGAGYAPQPAAAKSLRLILHDELVQEERMLEELKAELHSHLSQLQLEEVMLKGMLDCNADGVDVSRMPLVQEGEGALNVVVVEMDDEGESAGFSVETIDGKGGKAMEVDGEVAAGAGADVRIRSTPSEQDDGSDYEDDGSDSDEEEDEETARKALSMMLERYGDEGA</sequence>
<evidence type="ECO:0000313" key="4">
    <source>
        <dbReference type="Proteomes" id="UP000268093"/>
    </source>
</evidence>
<keyword evidence="4" id="KW-1185">Reference proteome</keyword>
<evidence type="ECO:0000256" key="2">
    <source>
        <dbReference type="SAM" id="MobiDB-lite"/>
    </source>
</evidence>
<protein>
    <submittedName>
        <fullName evidence="3">Uncharacterized protein</fullName>
    </submittedName>
</protein>